<dbReference type="AlphaFoldDB" id="A0A2K5XIV2"/>
<keyword evidence="4" id="KW-0862">Zinc</keyword>
<evidence type="ECO:0000256" key="2">
    <source>
        <dbReference type="ARBA" id="ARBA00022737"/>
    </source>
</evidence>
<dbReference type="Gene3D" id="3.30.710.10">
    <property type="entry name" value="Potassium Channel Kv1.1, Chain A"/>
    <property type="match status" value="1"/>
</dbReference>
<keyword evidence="5" id="KW-0805">Transcription regulation</keyword>
<protein>
    <recommendedName>
        <fullName evidence="9">BTB domain-containing protein</fullName>
    </recommendedName>
</protein>
<evidence type="ECO:0000313" key="11">
    <source>
        <dbReference type="Proteomes" id="UP000233140"/>
    </source>
</evidence>
<evidence type="ECO:0000256" key="6">
    <source>
        <dbReference type="ARBA" id="ARBA00023125"/>
    </source>
</evidence>
<dbReference type="PANTHER" id="PTHR24394:SF55">
    <property type="entry name" value="ZINC FINGER PROTEIN 131"/>
    <property type="match status" value="1"/>
</dbReference>
<name>A0A2K5XIV2_MANLE</name>
<dbReference type="GO" id="GO:0000981">
    <property type="term" value="F:DNA-binding transcription factor activity, RNA polymerase II-specific"/>
    <property type="evidence" value="ECO:0007669"/>
    <property type="project" value="TreeGrafter"/>
</dbReference>
<keyword evidence="3" id="KW-0863">Zinc-finger</keyword>
<reference evidence="10" key="1">
    <citation type="submission" date="2025-08" db="UniProtKB">
        <authorList>
            <consortium name="Ensembl"/>
        </authorList>
    </citation>
    <scope>IDENTIFICATION</scope>
</reference>
<dbReference type="GO" id="GO:0005634">
    <property type="term" value="C:nucleus"/>
    <property type="evidence" value="ECO:0007669"/>
    <property type="project" value="TreeGrafter"/>
</dbReference>
<proteinExistence type="predicted"/>
<dbReference type="PROSITE" id="PS50097">
    <property type="entry name" value="BTB"/>
    <property type="match status" value="1"/>
</dbReference>
<keyword evidence="7" id="KW-0804">Transcription</keyword>
<dbReference type="InterPro" id="IPR000210">
    <property type="entry name" value="BTB/POZ_dom"/>
</dbReference>
<keyword evidence="1" id="KW-0479">Metal-binding</keyword>
<dbReference type="STRING" id="9568.ENSMLEP00000003242"/>
<keyword evidence="8" id="KW-0539">Nucleus</keyword>
<keyword evidence="6" id="KW-0238">DNA-binding</keyword>
<dbReference type="SUPFAM" id="SSF54695">
    <property type="entry name" value="POZ domain"/>
    <property type="match status" value="1"/>
</dbReference>
<evidence type="ECO:0000256" key="4">
    <source>
        <dbReference type="ARBA" id="ARBA00022833"/>
    </source>
</evidence>
<dbReference type="InterPro" id="IPR011333">
    <property type="entry name" value="SKP1/BTB/POZ_sf"/>
</dbReference>
<dbReference type="Proteomes" id="UP000233140">
    <property type="component" value="Unassembled WGS sequence"/>
</dbReference>
<feature type="domain" description="BTB" evidence="9">
    <location>
        <begin position="21"/>
        <end position="92"/>
    </location>
</feature>
<evidence type="ECO:0000313" key="10">
    <source>
        <dbReference type="Ensembl" id="ENSMLEP00000003242.1"/>
    </source>
</evidence>
<evidence type="ECO:0000256" key="1">
    <source>
        <dbReference type="ARBA" id="ARBA00022723"/>
    </source>
</evidence>
<dbReference type="FunFam" id="3.30.710.10:FF:000041">
    <property type="entry name" value="Zinc finger protein 131"/>
    <property type="match status" value="1"/>
</dbReference>
<accession>A0A2K5XIV2</accession>
<sequence length="145" mass="16205">MEAEEMTECLQEFREWQDCFTDITLIVDGHHLKAHKAVLAACSKHEPPGPAAFYKFFLEFTQEPLVEMEGVSKTAFCHLIEFTCIAKLMIQRGAAASDVWKAAERLQMLEAIKVLEVRNKENFRPGAEAHACYPSTSGGQGGQIT</sequence>
<keyword evidence="11" id="KW-1185">Reference proteome</keyword>
<keyword evidence="2" id="KW-0677">Repeat</keyword>
<dbReference type="PANTHER" id="PTHR24394">
    <property type="entry name" value="ZINC FINGER PROTEIN"/>
    <property type="match status" value="1"/>
</dbReference>
<evidence type="ECO:0000256" key="7">
    <source>
        <dbReference type="ARBA" id="ARBA00023163"/>
    </source>
</evidence>
<dbReference type="GO" id="GO:0008270">
    <property type="term" value="F:zinc ion binding"/>
    <property type="evidence" value="ECO:0007669"/>
    <property type="project" value="UniProtKB-KW"/>
</dbReference>
<dbReference type="GeneTree" id="ENSGT00940000154668"/>
<organism evidence="10 11">
    <name type="scientific">Mandrillus leucophaeus</name>
    <name type="common">Drill</name>
    <name type="synonym">Papio leucophaeus</name>
    <dbReference type="NCBI Taxonomy" id="9568"/>
    <lineage>
        <taxon>Eukaryota</taxon>
        <taxon>Metazoa</taxon>
        <taxon>Chordata</taxon>
        <taxon>Craniata</taxon>
        <taxon>Vertebrata</taxon>
        <taxon>Euteleostomi</taxon>
        <taxon>Mammalia</taxon>
        <taxon>Eutheria</taxon>
        <taxon>Euarchontoglires</taxon>
        <taxon>Primates</taxon>
        <taxon>Haplorrhini</taxon>
        <taxon>Catarrhini</taxon>
        <taxon>Cercopithecidae</taxon>
        <taxon>Cercopithecinae</taxon>
        <taxon>Mandrillus</taxon>
    </lineage>
</organism>
<reference evidence="10" key="2">
    <citation type="submission" date="2025-09" db="UniProtKB">
        <authorList>
            <consortium name="Ensembl"/>
        </authorList>
    </citation>
    <scope>IDENTIFICATION</scope>
</reference>
<evidence type="ECO:0000259" key="9">
    <source>
        <dbReference type="PROSITE" id="PS50097"/>
    </source>
</evidence>
<evidence type="ECO:0000256" key="5">
    <source>
        <dbReference type="ARBA" id="ARBA00023015"/>
    </source>
</evidence>
<dbReference type="Pfam" id="PF00651">
    <property type="entry name" value="BTB"/>
    <property type="match status" value="1"/>
</dbReference>
<dbReference type="Ensembl" id="ENSMLET00000015176.1">
    <property type="protein sequence ID" value="ENSMLEP00000003242.1"/>
    <property type="gene ID" value="ENSMLEG00000013851.1"/>
</dbReference>
<dbReference type="SMART" id="SM00225">
    <property type="entry name" value="BTB"/>
    <property type="match status" value="1"/>
</dbReference>
<evidence type="ECO:0000256" key="8">
    <source>
        <dbReference type="ARBA" id="ARBA00023242"/>
    </source>
</evidence>
<evidence type="ECO:0000256" key="3">
    <source>
        <dbReference type="ARBA" id="ARBA00022771"/>
    </source>
</evidence>